<reference evidence="11 12" key="1">
    <citation type="submission" date="2015-03" db="EMBL/GenBank/DDBJ databases">
        <title>Genome sequence of Tenacibaculum sp. S2-2, isolated from intestinal microbiota of sea cucumber, Apostichopus japonicas.</title>
        <authorList>
            <person name="Shao Z."/>
            <person name="Wang L."/>
            <person name="Li X."/>
        </authorList>
    </citation>
    <scope>NUCLEOTIDE SEQUENCE [LARGE SCALE GENOMIC DNA]</scope>
    <source>
        <strain evidence="11 12">S2-2</strain>
    </source>
</reference>
<evidence type="ECO:0000313" key="12">
    <source>
        <dbReference type="Proteomes" id="UP000194221"/>
    </source>
</evidence>
<evidence type="ECO:0000256" key="2">
    <source>
        <dbReference type="ARBA" id="ARBA00022448"/>
    </source>
</evidence>
<keyword evidence="6 8" id="KW-1133">Transmembrane helix</keyword>
<comment type="subcellular location">
    <subcellularLocation>
        <location evidence="1">Cell membrane</location>
        <topology evidence="1">Multi-pass membrane protein</topology>
    </subcellularLocation>
</comment>
<name>A0A1Y2PFF9_9FLAO</name>
<dbReference type="InterPro" id="IPR036640">
    <property type="entry name" value="ABC1_TM_sf"/>
</dbReference>
<dbReference type="GO" id="GO:0005524">
    <property type="term" value="F:ATP binding"/>
    <property type="evidence" value="ECO:0007669"/>
    <property type="project" value="UniProtKB-KW"/>
</dbReference>
<dbReference type="SMART" id="SM00382">
    <property type="entry name" value="AAA"/>
    <property type="match status" value="1"/>
</dbReference>
<dbReference type="OrthoDB" id="9780296at2"/>
<keyword evidence="4" id="KW-0547">Nucleotide-binding</keyword>
<feature type="transmembrane region" description="Helical" evidence="8">
    <location>
        <begin position="179"/>
        <end position="208"/>
    </location>
</feature>
<dbReference type="Pfam" id="PF00664">
    <property type="entry name" value="ABC_membrane"/>
    <property type="match status" value="1"/>
</dbReference>
<dbReference type="Gene3D" id="3.40.50.300">
    <property type="entry name" value="P-loop containing nucleotide triphosphate hydrolases"/>
    <property type="match status" value="1"/>
</dbReference>
<evidence type="ECO:0000256" key="8">
    <source>
        <dbReference type="SAM" id="Phobius"/>
    </source>
</evidence>
<dbReference type="STRING" id="1635173.WH52_00745"/>
<dbReference type="PROSITE" id="PS50893">
    <property type="entry name" value="ABC_TRANSPORTER_2"/>
    <property type="match status" value="1"/>
</dbReference>
<dbReference type="PANTHER" id="PTHR43394">
    <property type="entry name" value="ATP-DEPENDENT PERMEASE MDL1, MITOCHONDRIAL"/>
    <property type="match status" value="1"/>
</dbReference>
<dbReference type="FunFam" id="3.40.50.300:FF:000287">
    <property type="entry name" value="Multidrug ABC transporter ATP-binding protein"/>
    <property type="match status" value="1"/>
</dbReference>
<keyword evidence="3 8" id="KW-0812">Transmembrane</keyword>
<dbReference type="RefSeq" id="WP_086029010.1">
    <property type="nucleotide sequence ID" value="NZ_LAPZ01000001.1"/>
</dbReference>
<keyword evidence="2" id="KW-0813">Transport</keyword>
<dbReference type="Pfam" id="PF00005">
    <property type="entry name" value="ABC_tran"/>
    <property type="match status" value="1"/>
</dbReference>
<dbReference type="CDD" id="cd18552">
    <property type="entry name" value="ABC_6TM_MsbA_like"/>
    <property type="match status" value="1"/>
</dbReference>
<feature type="transmembrane region" description="Helical" evidence="8">
    <location>
        <begin position="313"/>
        <end position="336"/>
    </location>
</feature>
<dbReference type="InterPro" id="IPR011527">
    <property type="entry name" value="ABC1_TM_dom"/>
</dbReference>
<gene>
    <name evidence="11" type="ORF">WH52_00745</name>
</gene>
<feature type="domain" description="ABC transmembrane type-1" evidence="10">
    <location>
        <begin position="19"/>
        <end position="338"/>
    </location>
</feature>
<dbReference type="InterPro" id="IPR039421">
    <property type="entry name" value="Type_1_exporter"/>
</dbReference>
<feature type="transmembrane region" description="Helical" evidence="8">
    <location>
        <begin position="283"/>
        <end position="301"/>
    </location>
</feature>
<dbReference type="Gene3D" id="1.20.1560.10">
    <property type="entry name" value="ABC transporter type 1, transmembrane domain"/>
    <property type="match status" value="1"/>
</dbReference>
<dbReference type="InterPro" id="IPR003593">
    <property type="entry name" value="AAA+_ATPase"/>
</dbReference>
<evidence type="ECO:0000256" key="7">
    <source>
        <dbReference type="ARBA" id="ARBA00023136"/>
    </source>
</evidence>
<proteinExistence type="predicted"/>
<dbReference type="SUPFAM" id="SSF52540">
    <property type="entry name" value="P-loop containing nucleoside triphosphate hydrolases"/>
    <property type="match status" value="1"/>
</dbReference>
<dbReference type="PROSITE" id="PS00211">
    <property type="entry name" value="ABC_TRANSPORTER_1"/>
    <property type="match status" value="1"/>
</dbReference>
<evidence type="ECO:0000256" key="1">
    <source>
        <dbReference type="ARBA" id="ARBA00004651"/>
    </source>
</evidence>
<dbReference type="EMBL" id="LAPZ01000001">
    <property type="protein sequence ID" value="OSY89214.1"/>
    <property type="molecule type" value="Genomic_DNA"/>
</dbReference>
<comment type="caution">
    <text evidence="11">The sequence shown here is derived from an EMBL/GenBank/DDBJ whole genome shotgun (WGS) entry which is preliminary data.</text>
</comment>
<dbReference type="GO" id="GO:0015421">
    <property type="term" value="F:ABC-type oligopeptide transporter activity"/>
    <property type="evidence" value="ECO:0007669"/>
    <property type="project" value="TreeGrafter"/>
</dbReference>
<keyword evidence="12" id="KW-1185">Reference proteome</keyword>
<evidence type="ECO:0000256" key="4">
    <source>
        <dbReference type="ARBA" id="ARBA00022741"/>
    </source>
</evidence>
<evidence type="ECO:0000256" key="5">
    <source>
        <dbReference type="ARBA" id="ARBA00022840"/>
    </source>
</evidence>
<dbReference type="InterPro" id="IPR003439">
    <property type="entry name" value="ABC_transporter-like_ATP-bd"/>
</dbReference>
<protein>
    <submittedName>
        <fullName evidence="11">Antibiotic ABC transporter ATP-binding protein</fullName>
    </submittedName>
</protein>
<feature type="transmembrane region" description="Helical" evidence="8">
    <location>
        <begin position="22"/>
        <end position="48"/>
    </location>
</feature>
<evidence type="ECO:0000313" key="11">
    <source>
        <dbReference type="EMBL" id="OSY89214.1"/>
    </source>
</evidence>
<keyword evidence="7 8" id="KW-0472">Membrane</keyword>
<dbReference type="InterPro" id="IPR017871">
    <property type="entry name" value="ABC_transporter-like_CS"/>
</dbReference>
<dbReference type="PROSITE" id="PS50929">
    <property type="entry name" value="ABC_TM1F"/>
    <property type="match status" value="1"/>
</dbReference>
<dbReference type="GO" id="GO:0005886">
    <property type="term" value="C:plasma membrane"/>
    <property type="evidence" value="ECO:0007669"/>
    <property type="project" value="UniProtKB-SubCell"/>
</dbReference>
<organism evidence="11 12">
    <name type="scientific">Tenacibaculum holothuriorum</name>
    <dbReference type="NCBI Taxonomy" id="1635173"/>
    <lineage>
        <taxon>Bacteria</taxon>
        <taxon>Pseudomonadati</taxon>
        <taxon>Bacteroidota</taxon>
        <taxon>Flavobacteriia</taxon>
        <taxon>Flavobacteriales</taxon>
        <taxon>Flavobacteriaceae</taxon>
        <taxon>Tenacibaculum</taxon>
    </lineage>
</organism>
<keyword evidence="5 11" id="KW-0067">ATP-binding</keyword>
<dbReference type="InterPro" id="IPR027417">
    <property type="entry name" value="P-loop_NTPase"/>
</dbReference>
<dbReference type="SUPFAM" id="SSF90123">
    <property type="entry name" value="ABC transporter transmembrane region"/>
    <property type="match status" value="1"/>
</dbReference>
<feature type="transmembrane region" description="Helical" evidence="8">
    <location>
        <begin position="89"/>
        <end position="107"/>
    </location>
</feature>
<dbReference type="PANTHER" id="PTHR43394:SF1">
    <property type="entry name" value="ATP-BINDING CASSETTE SUB-FAMILY B MEMBER 10, MITOCHONDRIAL"/>
    <property type="match status" value="1"/>
</dbReference>
<dbReference type="Proteomes" id="UP000194221">
    <property type="component" value="Unassembled WGS sequence"/>
</dbReference>
<dbReference type="GO" id="GO:0016887">
    <property type="term" value="F:ATP hydrolysis activity"/>
    <property type="evidence" value="ECO:0007669"/>
    <property type="project" value="InterPro"/>
</dbReference>
<dbReference type="AlphaFoldDB" id="A0A1Y2PFF9"/>
<accession>A0A1Y2PFF9</accession>
<evidence type="ECO:0000259" key="10">
    <source>
        <dbReference type="PROSITE" id="PS50929"/>
    </source>
</evidence>
<evidence type="ECO:0000256" key="6">
    <source>
        <dbReference type="ARBA" id="ARBA00022989"/>
    </source>
</evidence>
<evidence type="ECO:0000256" key="3">
    <source>
        <dbReference type="ARBA" id="ARBA00022692"/>
    </source>
</evidence>
<evidence type="ECO:0000259" key="9">
    <source>
        <dbReference type="PROSITE" id="PS50893"/>
    </source>
</evidence>
<dbReference type="InParanoid" id="A0A1Y2PFF9"/>
<sequence>MSPFRKIIRFVLPYKKYMALNILFNVLYAIFNVLSVLAFIPLLGILFGKEEKVMSPTKYEGIGKIYKYVSGNLNYKLSQLIDAGGVEQALLYICGLTLILFLGKNIFRYLASYVLSFLQNGCVKDIRNEIYAKFLELPLGYFSDQKKGDLIARTTSDVQEVEVSFLNSFEALVREPLTIVLTLISMLAISVKLTLFVFILLPISGYIISAISKKLKHSALKAQKEMGNTLSILEETIGGLKIIKGFTAEDKAQSKFEKSTYNFYTLMNGVIQRKRLASPTSEFLGTVTIVIILWFGGKLVLGNNSSMQPQEFFGYIGLFYLILNPAKAISAAFYGIQKGNASAQRILEILEAENPIKNKKNATIKEGFNKQVEFKNIWFKYKDEYVLKDFSLKIPKGESVALVGQSGSGKSTLANLLTRFYDVNKGEILIDGVNIKDISKHDLRQLMGIVTQDSILFNDTVYNNISLGTKNTDLEKVTEASNIANAHEFIKDLPEQYNTNIGDSGNMLSGGQKQRLSIARAVLKNPPIMILDEATSALDTESEQLVQTALDKMMENRTSLVIAHRLSTIQKADNIVVLRKGQIVEQGKHQELLDKKGEYFKLVTMQSIN</sequence>
<feature type="domain" description="ABC transporter" evidence="9">
    <location>
        <begin position="372"/>
        <end position="605"/>
    </location>
</feature>